<evidence type="ECO:0000313" key="1">
    <source>
        <dbReference type="EMBL" id="PKU21985.1"/>
    </source>
</evidence>
<dbReference type="AlphaFoldDB" id="A0A2N3PNL8"/>
<comment type="caution">
    <text evidence="1">The sequence shown here is derived from an EMBL/GenBank/DDBJ whole genome shotgun (WGS) entry which is preliminary data.</text>
</comment>
<keyword evidence="2" id="KW-1185">Reference proteome</keyword>
<evidence type="ECO:0000313" key="2">
    <source>
        <dbReference type="Proteomes" id="UP000233293"/>
    </source>
</evidence>
<dbReference type="Proteomes" id="UP000233293">
    <property type="component" value="Unassembled WGS sequence"/>
</dbReference>
<name>A0A2N3PNL8_9PROT</name>
<accession>A0A2N3PNL8</accession>
<protein>
    <submittedName>
        <fullName evidence="1">Uncharacterized protein</fullName>
    </submittedName>
</protein>
<proteinExistence type="predicted"/>
<reference evidence="2" key="1">
    <citation type="submission" date="2017-12" db="EMBL/GenBank/DDBJ databases">
        <title>Draft genome sequence of Telmatospirillum siberiense 26-4b1T, an acidotolerant peatland alphaproteobacterium potentially involved in sulfur cycling.</title>
        <authorList>
            <person name="Hausmann B."/>
            <person name="Pjevac P."/>
            <person name="Schreck K."/>
            <person name="Herbold C.W."/>
            <person name="Daims H."/>
            <person name="Wagner M."/>
            <person name="Pester M."/>
            <person name="Loy A."/>
        </authorList>
    </citation>
    <scope>NUCLEOTIDE SEQUENCE [LARGE SCALE GENOMIC DNA]</scope>
    <source>
        <strain evidence="2">26-4b1</strain>
    </source>
</reference>
<dbReference type="RefSeq" id="WP_101253207.1">
    <property type="nucleotide sequence ID" value="NZ_PIUM01000040.1"/>
</dbReference>
<gene>
    <name evidence="1" type="ORF">CWS72_24075</name>
</gene>
<organism evidence="1 2">
    <name type="scientific">Telmatospirillum siberiense</name>
    <dbReference type="NCBI Taxonomy" id="382514"/>
    <lineage>
        <taxon>Bacteria</taxon>
        <taxon>Pseudomonadati</taxon>
        <taxon>Pseudomonadota</taxon>
        <taxon>Alphaproteobacteria</taxon>
        <taxon>Rhodospirillales</taxon>
        <taxon>Rhodospirillaceae</taxon>
        <taxon>Telmatospirillum</taxon>
    </lineage>
</organism>
<sequence>MNNQITLPTLALNSFGNRLPRAKTEDESKDADLTGAVLPALFGGQSAEMLGQINQVMGEAVHYAHSYADARDEATPAQDPVSQVDQYTNTWLDPYRGMRPDSFRIG</sequence>
<dbReference type="EMBL" id="PIUM01000040">
    <property type="protein sequence ID" value="PKU21985.1"/>
    <property type="molecule type" value="Genomic_DNA"/>
</dbReference>